<dbReference type="GO" id="GO:0003677">
    <property type="term" value="F:DNA binding"/>
    <property type="evidence" value="ECO:0007669"/>
    <property type="project" value="UniProtKB-KW"/>
</dbReference>
<dbReference type="HOGENOM" id="CLU_039613_6_1_9"/>
<keyword evidence="3" id="KW-0238">DNA-binding</keyword>
<evidence type="ECO:0000256" key="4">
    <source>
        <dbReference type="ARBA" id="ARBA00023163"/>
    </source>
</evidence>
<dbReference type="InterPro" id="IPR050950">
    <property type="entry name" value="HTH-type_LysR_regulators"/>
</dbReference>
<keyword evidence="7" id="KW-1185">Reference proteome</keyword>
<dbReference type="GO" id="GO:0005829">
    <property type="term" value="C:cytosol"/>
    <property type="evidence" value="ECO:0007669"/>
    <property type="project" value="TreeGrafter"/>
</dbReference>
<evidence type="ECO:0000313" key="6">
    <source>
        <dbReference type="EMBL" id="EEC56260.1"/>
    </source>
</evidence>
<dbReference type="FunFam" id="1.10.10.10:FF:000001">
    <property type="entry name" value="LysR family transcriptional regulator"/>
    <property type="match status" value="1"/>
</dbReference>
<dbReference type="PRINTS" id="PR00039">
    <property type="entry name" value="HTHLYSR"/>
</dbReference>
<gene>
    <name evidence="6" type="ORF">BACPEC_02767</name>
</gene>
<dbReference type="SUPFAM" id="SSF53850">
    <property type="entry name" value="Periplasmic binding protein-like II"/>
    <property type="match status" value="1"/>
</dbReference>
<dbReference type="InterPro" id="IPR036390">
    <property type="entry name" value="WH_DNA-bd_sf"/>
</dbReference>
<sequence length="298" mass="33905">MEDSMANYDYYRIFYYVAQYKSFSRAAEILENNQPNITRCMNNLENELGCKLFVRTNRGVTLTPEGTRLYEHVAVAFEQIEVAEKEISMDNSLESGIVTIGASETALRLMLLNKLEEFHEKYPRVRLRISNHSSPQAVKALEDGLVDFAVVTTPITIKKPLQKTSLYSFREILIGGRKYSDIAAKMQSINNLADIPFISLGGESATRELYMQYFLNHNMPFNPDMEAATTDQILPMVEHNLGLGFYPEEMASEFIQKGTILPIRIFEPVPYRTVCLIQDTSKPHSVAAGKLEEILLKR</sequence>
<comment type="similarity">
    <text evidence="1">Belongs to the LysR transcriptional regulatory family.</text>
</comment>
<keyword evidence="2" id="KW-0805">Transcription regulation</keyword>
<feature type="domain" description="HTH lysR-type" evidence="5">
    <location>
        <begin position="12"/>
        <end position="63"/>
    </location>
</feature>
<organism evidence="6 7">
    <name type="scientific">[Bacteroides] pectinophilus ATCC 43243</name>
    <dbReference type="NCBI Taxonomy" id="483218"/>
    <lineage>
        <taxon>Bacteria</taxon>
        <taxon>Bacillati</taxon>
        <taxon>Bacillota</taxon>
        <taxon>Clostridia</taxon>
        <taxon>Eubacteriales</taxon>
    </lineage>
</organism>
<dbReference type="AlphaFoldDB" id="B7AVL9"/>
<reference evidence="6 7" key="2">
    <citation type="submission" date="2008-11" db="EMBL/GenBank/DDBJ databases">
        <authorList>
            <person name="Fulton L."/>
            <person name="Clifton S."/>
            <person name="Fulton B."/>
            <person name="Xu J."/>
            <person name="Minx P."/>
            <person name="Pepin K.H."/>
            <person name="Johnson M."/>
            <person name="Bhonagiri V."/>
            <person name="Nash W.E."/>
            <person name="Mardis E.R."/>
            <person name="Wilson R.K."/>
        </authorList>
    </citation>
    <scope>NUCLEOTIDE SEQUENCE [LARGE SCALE GENOMIC DNA]</scope>
    <source>
        <strain evidence="6 7">ATCC 43243</strain>
    </source>
</reference>
<dbReference type="InterPro" id="IPR005119">
    <property type="entry name" value="LysR_subst-bd"/>
</dbReference>
<proteinExistence type="inferred from homology"/>
<reference evidence="6 7" key="1">
    <citation type="submission" date="2008-11" db="EMBL/GenBank/DDBJ databases">
        <title>Draft genome sequence of Bacteroides pectinophilus (ATCC 43243).</title>
        <authorList>
            <person name="Sudarsanam P."/>
            <person name="Ley R."/>
            <person name="Guruge J."/>
            <person name="Turnbaugh P.J."/>
            <person name="Mahowald M."/>
            <person name="Liep D."/>
            <person name="Gordon J."/>
        </authorList>
    </citation>
    <scope>NUCLEOTIDE SEQUENCE [LARGE SCALE GENOMIC DNA]</scope>
    <source>
        <strain evidence="6 7">ATCC 43243</strain>
    </source>
</reference>
<dbReference type="Pfam" id="PF03466">
    <property type="entry name" value="LysR_substrate"/>
    <property type="match status" value="1"/>
</dbReference>
<evidence type="ECO:0000256" key="2">
    <source>
        <dbReference type="ARBA" id="ARBA00023015"/>
    </source>
</evidence>
<keyword evidence="4" id="KW-0804">Transcription</keyword>
<evidence type="ECO:0000256" key="1">
    <source>
        <dbReference type="ARBA" id="ARBA00009437"/>
    </source>
</evidence>
<dbReference type="CDD" id="cd05466">
    <property type="entry name" value="PBP2_LTTR_substrate"/>
    <property type="match status" value="1"/>
</dbReference>
<dbReference type="STRING" id="483218.BACPEC_02767"/>
<dbReference type="InterPro" id="IPR036388">
    <property type="entry name" value="WH-like_DNA-bd_sf"/>
</dbReference>
<evidence type="ECO:0000313" key="7">
    <source>
        <dbReference type="Proteomes" id="UP000003136"/>
    </source>
</evidence>
<dbReference type="SUPFAM" id="SSF46785">
    <property type="entry name" value="Winged helix' DNA-binding domain"/>
    <property type="match status" value="1"/>
</dbReference>
<protein>
    <recommendedName>
        <fullName evidence="5">HTH lysR-type domain-containing protein</fullName>
    </recommendedName>
</protein>
<dbReference type="EMBL" id="ABVQ01000037">
    <property type="protein sequence ID" value="EEC56260.1"/>
    <property type="molecule type" value="Genomic_DNA"/>
</dbReference>
<dbReference type="GO" id="GO:0003700">
    <property type="term" value="F:DNA-binding transcription factor activity"/>
    <property type="evidence" value="ECO:0007669"/>
    <property type="project" value="InterPro"/>
</dbReference>
<dbReference type="PROSITE" id="PS50931">
    <property type="entry name" value="HTH_LYSR"/>
    <property type="match status" value="1"/>
</dbReference>
<accession>B7AVL9</accession>
<dbReference type="Pfam" id="PF00126">
    <property type="entry name" value="HTH_1"/>
    <property type="match status" value="1"/>
</dbReference>
<dbReference type="Gene3D" id="3.40.190.290">
    <property type="match status" value="1"/>
</dbReference>
<dbReference type="Proteomes" id="UP000003136">
    <property type="component" value="Unassembled WGS sequence"/>
</dbReference>
<dbReference type="eggNOG" id="COG0583">
    <property type="taxonomic scope" value="Bacteria"/>
</dbReference>
<name>B7AVL9_9FIRM</name>
<dbReference type="Gene3D" id="1.10.10.10">
    <property type="entry name" value="Winged helix-like DNA-binding domain superfamily/Winged helix DNA-binding domain"/>
    <property type="match status" value="1"/>
</dbReference>
<dbReference type="InterPro" id="IPR000847">
    <property type="entry name" value="LysR_HTH_N"/>
</dbReference>
<evidence type="ECO:0000256" key="3">
    <source>
        <dbReference type="ARBA" id="ARBA00023125"/>
    </source>
</evidence>
<dbReference type="PANTHER" id="PTHR30419">
    <property type="entry name" value="HTH-TYPE TRANSCRIPTIONAL REGULATOR YBHD"/>
    <property type="match status" value="1"/>
</dbReference>
<evidence type="ECO:0000259" key="5">
    <source>
        <dbReference type="PROSITE" id="PS50931"/>
    </source>
</evidence>